<dbReference type="Pfam" id="PF00355">
    <property type="entry name" value="Rieske"/>
    <property type="match status" value="1"/>
</dbReference>
<comment type="pathway">
    <text evidence="12">Steroid hormone biosynthesis; dafachronic acid biosynthesis.</text>
</comment>
<dbReference type="OrthoDB" id="426882at2759"/>
<keyword evidence="7" id="KW-1133">Transmembrane helix</keyword>
<comment type="catalytic activity">
    <reaction evidence="16">
        <text>cholesterol + NADPH + O2 + H(+) = 7-dehydrocholesterol + NADP(+) + 2 H2O</text>
        <dbReference type="Rhea" id="RHEA:45024"/>
        <dbReference type="ChEBI" id="CHEBI:15377"/>
        <dbReference type="ChEBI" id="CHEBI:15378"/>
        <dbReference type="ChEBI" id="CHEBI:15379"/>
        <dbReference type="ChEBI" id="CHEBI:16113"/>
        <dbReference type="ChEBI" id="CHEBI:17759"/>
        <dbReference type="ChEBI" id="CHEBI:57783"/>
        <dbReference type="ChEBI" id="CHEBI:58349"/>
        <dbReference type="EC" id="1.14.19.21"/>
    </reaction>
    <physiologicalReaction direction="left-to-right" evidence="16">
        <dbReference type="Rhea" id="RHEA:45025"/>
    </physiologicalReaction>
</comment>
<keyword evidence="4" id="KW-0812">Transmembrane</keyword>
<keyword evidence="8 18" id="KW-0560">Oxidoreductase</keyword>
<evidence type="ECO:0000256" key="15">
    <source>
        <dbReference type="ARBA" id="ARBA00047853"/>
    </source>
</evidence>
<dbReference type="PANTHER" id="PTHR21266:SF32">
    <property type="entry name" value="CHOLESTEROL 7-DESATURASE NVD"/>
    <property type="match status" value="1"/>
</dbReference>
<evidence type="ECO:0000256" key="11">
    <source>
        <dbReference type="ARBA" id="ARBA00023136"/>
    </source>
</evidence>
<evidence type="ECO:0000256" key="6">
    <source>
        <dbReference type="ARBA" id="ARBA00022723"/>
    </source>
</evidence>
<dbReference type="InterPro" id="IPR045605">
    <property type="entry name" value="KshA-like_C"/>
</dbReference>
<keyword evidence="10" id="KW-0411">Iron-sulfur</keyword>
<comment type="similarity">
    <text evidence="13">Belongs to the cholesterol 7-desaturase family.</text>
</comment>
<dbReference type="Pfam" id="PF19298">
    <property type="entry name" value="KshA_C"/>
    <property type="match status" value="1"/>
</dbReference>
<evidence type="ECO:0000256" key="5">
    <source>
        <dbReference type="ARBA" id="ARBA00022714"/>
    </source>
</evidence>
<dbReference type="GO" id="GO:0051537">
    <property type="term" value="F:2 iron, 2 sulfur cluster binding"/>
    <property type="evidence" value="ECO:0007669"/>
    <property type="project" value="UniProtKB-KW"/>
</dbReference>
<evidence type="ECO:0000259" key="17">
    <source>
        <dbReference type="PROSITE" id="PS51296"/>
    </source>
</evidence>
<evidence type="ECO:0000256" key="8">
    <source>
        <dbReference type="ARBA" id="ARBA00023002"/>
    </source>
</evidence>
<dbReference type="SUPFAM" id="SSF55961">
    <property type="entry name" value="Bet v1-like"/>
    <property type="match status" value="1"/>
</dbReference>
<keyword evidence="11" id="KW-0472">Membrane</keyword>
<dbReference type="SUPFAM" id="SSF50022">
    <property type="entry name" value="ISP domain"/>
    <property type="match status" value="1"/>
</dbReference>
<dbReference type="InterPro" id="IPR017941">
    <property type="entry name" value="Rieske_2Fe-2S"/>
</dbReference>
<comment type="catalytic activity">
    <reaction evidence="15">
        <text>cholesterol + NADH + O2 + H(+) = 7-dehydrocholesterol + NAD(+) + 2 H2O</text>
        <dbReference type="Rhea" id="RHEA:51644"/>
        <dbReference type="ChEBI" id="CHEBI:15377"/>
        <dbReference type="ChEBI" id="CHEBI:15378"/>
        <dbReference type="ChEBI" id="CHEBI:15379"/>
        <dbReference type="ChEBI" id="CHEBI:16113"/>
        <dbReference type="ChEBI" id="CHEBI:17759"/>
        <dbReference type="ChEBI" id="CHEBI:57540"/>
        <dbReference type="ChEBI" id="CHEBI:57945"/>
        <dbReference type="EC" id="1.14.19.21"/>
    </reaction>
    <physiologicalReaction direction="left-to-right" evidence="15">
        <dbReference type="Rhea" id="RHEA:51645"/>
    </physiologicalReaction>
</comment>
<dbReference type="Gene3D" id="2.102.10.10">
    <property type="entry name" value="Rieske [2Fe-2S] iron-sulphur domain"/>
    <property type="match status" value="1"/>
</dbReference>
<dbReference type="EC" id="1.14.19.21" evidence="14"/>
<evidence type="ECO:0000313" key="18">
    <source>
        <dbReference type="EMBL" id="APW79685.1"/>
    </source>
</evidence>
<organism evidence="18">
    <name type="scientific">Penaeus monodon</name>
    <name type="common">Giant tiger prawn</name>
    <dbReference type="NCBI Taxonomy" id="6687"/>
    <lineage>
        <taxon>Eukaryota</taxon>
        <taxon>Metazoa</taxon>
        <taxon>Ecdysozoa</taxon>
        <taxon>Arthropoda</taxon>
        <taxon>Crustacea</taxon>
        <taxon>Multicrustacea</taxon>
        <taxon>Malacostraca</taxon>
        <taxon>Eumalacostraca</taxon>
        <taxon>Eucarida</taxon>
        <taxon>Decapoda</taxon>
        <taxon>Dendrobranchiata</taxon>
        <taxon>Penaeoidea</taxon>
        <taxon>Penaeidae</taxon>
        <taxon>Penaeus</taxon>
    </lineage>
</organism>
<dbReference type="BRENDA" id="1.14.19.21">
    <property type="organism ID" value="4591"/>
</dbReference>
<evidence type="ECO:0000256" key="16">
    <source>
        <dbReference type="ARBA" id="ARBA00049548"/>
    </source>
</evidence>
<dbReference type="GO" id="GO:0008203">
    <property type="term" value="P:cholesterol metabolic process"/>
    <property type="evidence" value="ECO:0007669"/>
    <property type="project" value="InterPro"/>
</dbReference>
<evidence type="ECO:0000256" key="13">
    <source>
        <dbReference type="ARBA" id="ARBA00025729"/>
    </source>
</evidence>
<comment type="subcellular location">
    <subcellularLocation>
        <location evidence="2">Membrane</location>
    </subcellularLocation>
</comment>
<evidence type="ECO:0000256" key="9">
    <source>
        <dbReference type="ARBA" id="ARBA00023004"/>
    </source>
</evidence>
<dbReference type="GO" id="GO:0170056">
    <property type="term" value="F:cholesterol 7-desaturase [NAD(P)H] activity"/>
    <property type="evidence" value="ECO:0007669"/>
    <property type="project" value="UniProtKB-EC"/>
</dbReference>
<evidence type="ECO:0000256" key="3">
    <source>
        <dbReference type="ARBA" id="ARBA00004972"/>
    </source>
</evidence>
<keyword evidence="9" id="KW-0408">Iron</keyword>
<evidence type="ECO:0000256" key="14">
    <source>
        <dbReference type="ARBA" id="ARBA00026095"/>
    </source>
</evidence>
<proteinExistence type="evidence at transcript level"/>
<evidence type="ECO:0000256" key="7">
    <source>
        <dbReference type="ARBA" id="ARBA00022989"/>
    </source>
</evidence>
<name>A0A2I4PEL8_PENMO</name>
<evidence type="ECO:0000256" key="2">
    <source>
        <dbReference type="ARBA" id="ARBA00004370"/>
    </source>
</evidence>
<dbReference type="GO" id="GO:0005737">
    <property type="term" value="C:cytoplasm"/>
    <property type="evidence" value="ECO:0007669"/>
    <property type="project" value="TreeGrafter"/>
</dbReference>
<evidence type="ECO:0000256" key="4">
    <source>
        <dbReference type="ARBA" id="ARBA00022692"/>
    </source>
</evidence>
<feature type="domain" description="Rieske" evidence="17">
    <location>
        <begin position="108"/>
        <end position="213"/>
    </location>
</feature>
<dbReference type="EMBL" id="KU360639">
    <property type="protein sequence ID" value="APW79685.1"/>
    <property type="molecule type" value="mRNA"/>
</dbReference>
<dbReference type="PANTHER" id="PTHR21266">
    <property type="entry name" value="IRON-SULFUR DOMAIN CONTAINING PROTEIN"/>
    <property type="match status" value="1"/>
</dbReference>
<dbReference type="InterPro" id="IPR036922">
    <property type="entry name" value="Rieske_2Fe-2S_sf"/>
</dbReference>
<reference evidence="18" key="1">
    <citation type="submission" date="2015-12" db="EMBL/GenBank/DDBJ databases">
        <title>An essential role of Rieske domain oxygenase Neverland in molting cycle of black tiger shrimp, Penaeus monodon.</title>
        <authorList>
            <person name="Sathapondecha P."/>
            <person name="Panyim S."/>
            <person name="Udomkit A."/>
        </authorList>
    </citation>
    <scope>NUCLEOTIDE SEQUENCE</scope>
</reference>
<sequence length="447" mass="51211">MTIIVSLVSYLTTMSWPGDRWTLAARDALSAPWTVELLWTLLPYALGLLLAAVLYRHAFIPLDRVRRVTEIGWGCIAADDKRPIAERIREIQRPRKIGQLPPVYPNGWFAVTESRKVKVEQVIQVQVFGETLAVFRSKDGTAHVTDAYCPHMGANMAVGGVVKGDCLECPFHGWLFRGSDGSCAHIPYSSKAVPKTANVKRWESREVNGRIYVWYDAEGRLPQWHIPEIGHITRGEWSYRGRTYHEVLAHIQEIPENGADMAHLGHLHVPNILKGNDLRDAFANNQAMDLAEHAWNGEWRARESPESHMAELVMTHSLSFIGGKFKLFKMTVRAEQIGPGIVHLHFDTGLGAGILIQTVTPIEPLRQKIVHEFYTSSTFFAPYAKFVLLCEAYHLERDIMIWNSKVYQSQPLLVAEDRQILKFRRWYNQFYSENSPKFNFRKESFEW</sequence>
<accession>A0A2I4PEL8</accession>
<dbReference type="PROSITE" id="PS51296">
    <property type="entry name" value="RIESKE"/>
    <property type="match status" value="1"/>
</dbReference>
<evidence type="ECO:0000256" key="1">
    <source>
        <dbReference type="ARBA" id="ARBA00001962"/>
    </source>
</evidence>
<dbReference type="GO" id="GO:0046872">
    <property type="term" value="F:metal ion binding"/>
    <property type="evidence" value="ECO:0007669"/>
    <property type="project" value="UniProtKB-KW"/>
</dbReference>
<comment type="cofactor">
    <cofactor evidence="1">
        <name>Fe cation</name>
        <dbReference type="ChEBI" id="CHEBI:24875"/>
    </cofactor>
</comment>
<comment type="pathway">
    <text evidence="3">Hormone biosynthesis.</text>
</comment>
<keyword evidence="6" id="KW-0479">Metal-binding</keyword>
<dbReference type="AlphaFoldDB" id="A0A2I4PEL8"/>
<keyword evidence="5" id="KW-0001">2Fe-2S</keyword>
<dbReference type="InterPro" id="IPR050584">
    <property type="entry name" value="Cholesterol_7-desaturase"/>
</dbReference>
<dbReference type="GO" id="GO:0016020">
    <property type="term" value="C:membrane"/>
    <property type="evidence" value="ECO:0007669"/>
    <property type="project" value="UniProtKB-SubCell"/>
</dbReference>
<dbReference type="UniPathway" id="UPA01020"/>
<dbReference type="Gene3D" id="3.90.380.10">
    <property type="entry name" value="Naphthalene 1,2-dioxygenase Alpha Subunit, Chain A, domain 1"/>
    <property type="match status" value="1"/>
</dbReference>
<evidence type="ECO:0000256" key="10">
    <source>
        <dbReference type="ARBA" id="ARBA00023014"/>
    </source>
</evidence>
<evidence type="ECO:0000256" key="12">
    <source>
        <dbReference type="ARBA" id="ARBA00025712"/>
    </source>
</evidence>
<protein>
    <recommendedName>
        <fullName evidence="14">cholesterol 7-desaturase</fullName>
        <ecNumber evidence="14">1.14.19.21</ecNumber>
    </recommendedName>
</protein>